<proteinExistence type="predicted"/>
<dbReference type="RefSeq" id="WP_237230199.1">
    <property type="nucleotide sequence ID" value="NZ_JAKKDV010000001.1"/>
</dbReference>
<protein>
    <recommendedName>
        <fullName evidence="3">Peptidase MA superfamily protein</fullName>
    </recommendedName>
</protein>
<sequence>MKILITILIITISNIINAQIANNTMPPYDFEIDKKIVELIKKLERGFDKKVSIKVSELQLNQRGNGQIKGDLLMIEIDKNVQDKNEVLLHELLHFEIKLLGVPNAVGWMIPDNESRENNMTYLSSIREKIWDKIHHYFFYPIMVSDYGYDPYLFAKNELINLLKTNEAPEINNESEKSILIACNMLHIYVETNDEIYLKNFEKFLHANYNIEGIIKGRKLIELFKSNDFTSLNTFSELFVNCFNLLHDNIKIKSWELVESDAYDKAKNLVIYFN</sequence>
<comment type="caution">
    <text evidence="1">The sequence shown here is derived from an EMBL/GenBank/DDBJ whole genome shotgun (WGS) entry which is preliminary data.</text>
</comment>
<reference evidence="1 2" key="1">
    <citation type="submission" date="2022-01" db="EMBL/GenBank/DDBJ databases">
        <title>Draft genome sequence of Sabulilitoribacter multivorans KCTC 32326.</title>
        <authorList>
            <person name="Oh J.-S."/>
        </authorList>
    </citation>
    <scope>NUCLEOTIDE SEQUENCE [LARGE SCALE GENOMIC DNA]</scope>
    <source>
        <strain evidence="1 2">M-M16</strain>
    </source>
</reference>
<accession>A0ABS9IFN1</accession>
<dbReference type="EMBL" id="JAKKDV010000001">
    <property type="protein sequence ID" value="MCF7559572.1"/>
    <property type="molecule type" value="Genomic_DNA"/>
</dbReference>
<evidence type="ECO:0000313" key="1">
    <source>
        <dbReference type="EMBL" id="MCF7559572.1"/>
    </source>
</evidence>
<name>A0ABS9IFN1_9FLAO</name>
<evidence type="ECO:0000313" key="2">
    <source>
        <dbReference type="Proteomes" id="UP001200022"/>
    </source>
</evidence>
<gene>
    <name evidence="1" type="ORF">L3X39_02910</name>
</gene>
<keyword evidence="2" id="KW-1185">Reference proteome</keyword>
<dbReference type="Proteomes" id="UP001200022">
    <property type="component" value="Unassembled WGS sequence"/>
</dbReference>
<evidence type="ECO:0008006" key="3">
    <source>
        <dbReference type="Google" id="ProtNLM"/>
    </source>
</evidence>
<organism evidence="1 2">
    <name type="scientific">Flaviramulus multivorans</name>
    <dbReference type="NCBI Taxonomy" id="1304750"/>
    <lineage>
        <taxon>Bacteria</taxon>
        <taxon>Pseudomonadati</taxon>
        <taxon>Bacteroidota</taxon>
        <taxon>Flavobacteriia</taxon>
        <taxon>Flavobacteriales</taxon>
        <taxon>Flavobacteriaceae</taxon>
        <taxon>Flaviramulus</taxon>
    </lineage>
</organism>